<dbReference type="GO" id="GO:0015074">
    <property type="term" value="P:DNA integration"/>
    <property type="evidence" value="ECO:0007669"/>
    <property type="project" value="InterPro"/>
</dbReference>
<dbReference type="InterPro" id="IPR050900">
    <property type="entry name" value="Transposase_IS3/IS150/IS904"/>
</dbReference>
<dbReference type="PROSITE" id="PS50994">
    <property type="entry name" value="INTEGRASE"/>
    <property type="match status" value="1"/>
</dbReference>
<organism evidence="3 4">
    <name type="scientific">Garciella nitratireducens DSM 15102</name>
    <dbReference type="NCBI Taxonomy" id="1121911"/>
    <lineage>
        <taxon>Bacteria</taxon>
        <taxon>Bacillati</taxon>
        <taxon>Bacillota</taxon>
        <taxon>Clostridia</taxon>
        <taxon>Eubacteriales</taxon>
        <taxon>Eubacteriaceae</taxon>
        <taxon>Garciella</taxon>
    </lineage>
</organism>
<dbReference type="Proteomes" id="UP000196365">
    <property type="component" value="Unassembled WGS sequence"/>
</dbReference>
<dbReference type="Pfam" id="PF00665">
    <property type="entry name" value="rve"/>
    <property type="match status" value="1"/>
</dbReference>
<evidence type="ECO:0000313" key="4">
    <source>
        <dbReference type="Proteomes" id="UP000196365"/>
    </source>
</evidence>
<dbReference type="SUPFAM" id="SSF53098">
    <property type="entry name" value="Ribonuclease H-like"/>
    <property type="match status" value="1"/>
</dbReference>
<dbReference type="PANTHER" id="PTHR46889:SF4">
    <property type="entry name" value="TRANSPOSASE INSO FOR INSERTION SEQUENCE ELEMENT IS911B-RELATED"/>
    <property type="match status" value="1"/>
</dbReference>
<feature type="domain" description="Integrase catalytic" evidence="2">
    <location>
        <begin position="133"/>
        <end position="295"/>
    </location>
</feature>
<proteinExistence type="predicted"/>
<dbReference type="InterPro" id="IPR001584">
    <property type="entry name" value="Integrase_cat-core"/>
</dbReference>
<dbReference type="Gene3D" id="3.30.420.10">
    <property type="entry name" value="Ribonuclease H-like superfamily/Ribonuclease H"/>
    <property type="match status" value="1"/>
</dbReference>
<dbReference type="AlphaFoldDB" id="A0A1T4M141"/>
<dbReference type="InterPro" id="IPR012337">
    <property type="entry name" value="RNaseH-like_sf"/>
</dbReference>
<dbReference type="InterPro" id="IPR048020">
    <property type="entry name" value="Transpos_IS3"/>
</dbReference>
<dbReference type="RefSeq" id="WP_087678612.1">
    <property type="nucleotide sequence ID" value="NZ_FUWV01000005.1"/>
</dbReference>
<keyword evidence="4" id="KW-1185">Reference proteome</keyword>
<reference evidence="3 4" key="1">
    <citation type="submission" date="2017-02" db="EMBL/GenBank/DDBJ databases">
        <authorList>
            <person name="Peterson S.W."/>
        </authorList>
    </citation>
    <scope>NUCLEOTIDE SEQUENCE [LARGE SCALE GENOMIC DNA]</scope>
    <source>
        <strain evidence="3 4">DSM 15102</strain>
    </source>
</reference>
<dbReference type="InterPro" id="IPR036397">
    <property type="entry name" value="RNaseH_sf"/>
</dbReference>
<dbReference type="NCBIfam" id="NF033516">
    <property type="entry name" value="transpos_IS3"/>
    <property type="match status" value="1"/>
</dbReference>
<sequence>MNISEVTQEKKYFAISELHKEKSYSISSLCGIAGVARSSYYKWLKRQPSKREKENTKLSEEIKDLYDKVKGIYGYRRITININHKLDKNYNHKRIYRLMKIMGLKSIIRKKRKRYGKSKPQYIAENLLNREFSASKTNEKWVTDVTEFKYGNNSKAYLSAILDLYDNSIVSYVISNKNDNKLVFNTIDLAIEANPKSTPMIHSDRGYQYTSHGFKKRIQNANMVHSMSRPGRCIDNGPMESFWGILKSEKYYLNKYNNFADLRRDIDNDIYFYNYKRLQKRLNSLSPVEYRAMAA</sequence>
<gene>
    <name evidence="3" type="ORF">SAMN02745973_01170</name>
</gene>
<protein>
    <submittedName>
        <fullName evidence="3">Transposase InsO and inactivated derivatives</fullName>
    </submittedName>
</protein>
<dbReference type="Pfam" id="PF13333">
    <property type="entry name" value="rve_2"/>
    <property type="match status" value="1"/>
</dbReference>
<evidence type="ECO:0000313" key="3">
    <source>
        <dbReference type="EMBL" id="SJZ60605.1"/>
    </source>
</evidence>
<dbReference type="Pfam" id="PF13276">
    <property type="entry name" value="HTH_21"/>
    <property type="match status" value="1"/>
</dbReference>
<dbReference type="PANTHER" id="PTHR46889">
    <property type="entry name" value="TRANSPOSASE INSF FOR INSERTION SEQUENCE IS3B-RELATED"/>
    <property type="match status" value="1"/>
</dbReference>
<accession>A0A1T4M141</accession>
<dbReference type="EMBL" id="FUWV01000005">
    <property type="protein sequence ID" value="SJZ60605.1"/>
    <property type="molecule type" value="Genomic_DNA"/>
</dbReference>
<dbReference type="GO" id="GO:0003676">
    <property type="term" value="F:nucleic acid binding"/>
    <property type="evidence" value="ECO:0007669"/>
    <property type="project" value="InterPro"/>
</dbReference>
<dbReference type="InterPro" id="IPR025948">
    <property type="entry name" value="HTH-like_dom"/>
</dbReference>
<evidence type="ECO:0000259" key="2">
    <source>
        <dbReference type="PROSITE" id="PS50994"/>
    </source>
</evidence>
<dbReference type="OrthoDB" id="9813957at2"/>
<comment type="function">
    <text evidence="1">Involved in the transposition of the insertion sequence.</text>
</comment>
<name>A0A1T4M141_9FIRM</name>
<evidence type="ECO:0000256" key="1">
    <source>
        <dbReference type="ARBA" id="ARBA00002286"/>
    </source>
</evidence>